<dbReference type="EMBL" id="ML213515">
    <property type="protein sequence ID" value="TFK49549.1"/>
    <property type="molecule type" value="Genomic_DNA"/>
</dbReference>
<reference evidence="1 2" key="1">
    <citation type="journal article" date="2019" name="Nat. Ecol. Evol.">
        <title>Megaphylogeny resolves global patterns of mushroom evolution.</title>
        <authorList>
            <person name="Varga T."/>
            <person name="Krizsan K."/>
            <person name="Foldi C."/>
            <person name="Dima B."/>
            <person name="Sanchez-Garcia M."/>
            <person name="Sanchez-Ramirez S."/>
            <person name="Szollosi G.J."/>
            <person name="Szarkandi J.G."/>
            <person name="Papp V."/>
            <person name="Albert L."/>
            <person name="Andreopoulos W."/>
            <person name="Angelini C."/>
            <person name="Antonin V."/>
            <person name="Barry K.W."/>
            <person name="Bougher N.L."/>
            <person name="Buchanan P."/>
            <person name="Buyck B."/>
            <person name="Bense V."/>
            <person name="Catcheside P."/>
            <person name="Chovatia M."/>
            <person name="Cooper J."/>
            <person name="Damon W."/>
            <person name="Desjardin D."/>
            <person name="Finy P."/>
            <person name="Geml J."/>
            <person name="Haridas S."/>
            <person name="Hughes K."/>
            <person name="Justo A."/>
            <person name="Karasinski D."/>
            <person name="Kautmanova I."/>
            <person name="Kiss B."/>
            <person name="Kocsube S."/>
            <person name="Kotiranta H."/>
            <person name="LaButti K.M."/>
            <person name="Lechner B.E."/>
            <person name="Liimatainen K."/>
            <person name="Lipzen A."/>
            <person name="Lukacs Z."/>
            <person name="Mihaltcheva S."/>
            <person name="Morgado L.N."/>
            <person name="Niskanen T."/>
            <person name="Noordeloos M.E."/>
            <person name="Ohm R.A."/>
            <person name="Ortiz-Santana B."/>
            <person name="Ovrebo C."/>
            <person name="Racz N."/>
            <person name="Riley R."/>
            <person name="Savchenko A."/>
            <person name="Shiryaev A."/>
            <person name="Soop K."/>
            <person name="Spirin V."/>
            <person name="Szebenyi C."/>
            <person name="Tomsovsky M."/>
            <person name="Tulloss R.E."/>
            <person name="Uehling J."/>
            <person name="Grigoriev I.V."/>
            <person name="Vagvolgyi C."/>
            <person name="Papp T."/>
            <person name="Martin F.M."/>
            <person name="Miettinen O."/>
            <person name="Hibbett D.S."/>
            <person name="Nagy L.G."/>
        </authorList>
    </citation>
    <scope>NUCLEOTIDE SEQUENCE [LARGE SCALE GENOMIC DNA]</scope>
    <source>
        <strain evidence="1 2">OMC1185</strain>
    </source>
</reference>
<proteinExistence type="predicted"/>
<sequence>MDLHALFILRGVQVGGKSSLQVPVITGISEYITLLRCAAAVDHCDICGRYLRTSERKCGL</sequence>
<organism evidence="1 2">
    <name type="scientific">Heliocybe sulcata</name>
    <dbReference type="NCBI Taxonomy" id="5364"/>
    <lineage>
        <taxon>Eukaryota</taxon>
        <taxon>Fungi</taxon>
        <taxon>Dikarya</taxon>
        <taxon>Basidiomycota</taxon>
        <taxon>Agaricomycotina</taxon>
        <taxon>Agaricomycetes</taxon>
        <taxon>Gloeophyllales</taxon>
        <taxon>Gloeophyllaceae</taxon>
        <taxon>Heliocybe</taxon>
    </lineage>
</organism>
<accession>A0A5C3MVM0</accession>
<evidence type="ECO:0000313" key="2">
    <source>
        <dbReference type="Proteomes" id="UP000305948"/>
    </source>
</evidence>
<name>A0A5C3MVM0_9AGAM</name>
<gene>
    <name evidence="1" type="ORF">OE88DRAFT_1662052</name>
</gene>
<protein>
    <submittedName>
        <fullName evidence="1">Uncharacterized protein</fullName>
    </submittedName>
</protein>
<dbReference type="AlphaFoldDB" id="A0A5C3MVM0"/>
<keyword evidence="2" id="KW-1185">Reference proteome</keyword>
<evidence type="ECO:0000313" key="1">
    <source>
        <dbReference type="EMBL" id="TFK49549.1"/>
    </source>
</evidence>
<dbReference type="Proteomes" id="UP000305948">
    <property type="component" value="Unassembled WGS sequence"/>
</dbReference>